<evidence type="ECO:0000313" key="3">
    <source>
        <dbReference type="Proteomes" id="UP000283387"/>
    </source>
</evidence>
<dbReference type="Gene3D" id="3.10.620.30">
    <property type="match status" value="1"/>
</dbReference>
<comment type="caution">
    <text evidence="2">The sequence shown here is derived from an EMBL/GenBank/DDBJ whole genome shotgun (WGS) entry which is preliminary data.</text>
</comment>
<dbReference type="Pfam" id="PF01841">
    <property type="entry name" value="Transglut_core"/>
    <property type="match status" value="1"/>
</dbReference>
<protein>
    <submittedName>
        <fullName evidence="2">Transglutaminase superfamily protein</fullName>
    </submittedName>
</protein>
<dbReference type="PANTHER" id="PTHR35532">
    <property type="entry name" value="SIMILAR TO POLYHYDROXYALKANOATE DEPOLYMERASE"/>
    <property type="match status" value="1"/>
</dbReference>
<dbReference type="InterPro" id="IPR002931">
    <property type="entry name" value="Transglutaminase-like"/>
</dbReference>
<dbReference type="EMBL" id="RAPN01000006">
    <property type="protein sequence ID" value="RKD85076.1"/>
    <property type="molecule type" value="Genomic_DNA"/>
</dbReference>
<dbReference type="SMART" id="SM00460">
    <property type="entry name" value="TGc"/>
    <property type="match status" value="1"/>
</dbReference>
<reference evidence="2 3" key="1">
    <citation type="submission" date="2018-09" db="EMBL/GenBank/DDBJ databases">
        <title>Genomic Encyclopedia of Archaeal and Bacterial Type Strains, Phase II (KMG-II): from individual species to whole genera.</title>
        <authorList>
            <person name="Goeker M."/>
        </authorList>
    </citation>
    <scope>NUCLEOTIDE SEQUENCE [LARGE SCALE GENOMIC DNA]</scope>
    <source>
        <strain evidence="2 3">DSM 27148</strain>
    </source>
</reference>
<dbReference type="AlphaFoldDB" id="A0A419VUE9"/>
<dbReference type="InterPro" id="IPR038765">
    <property type="entry name" value="Papain-like_cys_pep_sf"/>
</dbReference>
<organism evidence="2 3">
    <name type="scientific">Mangrovibacterium diazotrophicum</name>
    <dbReference type="NCBI Taxonomy" id="1261403"/>
    <lineage>
        <taxon>Bacteria</taxon>
        <taxon>Pseudomonadati</taxon>
        <taxon>Bacteroidota</taxon>
        <taxon>Bacteroidia</taxon>
        <taxon>Marinilabiliales</taxon>
        <taxon>Prolixibacteraceae</taxon>
        <taxon>Mangrovibacterium</taxon>
    </lineage>
</organism>
<dbReference type="SUPFAM" id="SSF54001">
    <property type="entry name" value="Cysteine proteinases"/>
    <property type="match status" value="1"/>
</dbReference>
<proteinExistence type="predicted"/>
<gene>
    <name evidence="2" type="ORF">BC643_4595</name>
</gene>
<dbReference type="PANTHER" id="PTHR35532:SF5">
    <property type="entry name" value="CARBOHYDRATE-BINDING DOMAIN-CONTAINING PROTEIN"/>
    <property type="match status" value="1"/>
</dbReference>
<keyword evidence="3" id="KW-1185">Reference proteome</keyword>
<dbReference type="Proteomes" id="UP000283387">
    <property type="component" value="Unassembled WGS sequence"/>
</dbReference>
<accession>A0A419VUE9</accession>
<sequence>MTALLLGVILFSCTTSWQSKLKPETLALVNEQLSKAGANQAELTKALEQAPDSQLEGVAFLISYMPQRDLDSLTGDFILENTKVAYETREKYAWAKALPDSVFLNEVLPYASLNERRDNWRQDFLNRFSPLVDNCTDIRAAIDSVSRNIADVLQTEYNVKRRKVDQSPYESIEQGMATCTGLSILLVDALRSVGIPARVAGIPNWTTKRGNHNWVEVMVDGKWYFTEYYPDQLNKGWFVADAGKANPNDPNYSIYASSFKPAETWFRLIWDMDLHYVNADNVTKRYIDVYNEQMHESQLPADEQLLNVVLFKDESCTPDGNNRIPTRVSLMQDGKEVDFGFSPSPTDDMNKYLVFRVKRNQDYQLAFASENGEVKTTKIQTSGEPEMNQALYLN</sequence>
<name>A0A419VUE9_9BACT</name>
<evidence type="ECO:0000313" key="2">
    <source>
        <dbReference type="EMBL" id="RKD85076.1"/>
    </source>
</evidence>
<feature type="domain" description="Transglutaminase-like" evidence="1">
    <location>
        <begin position="171"/>
        <end position="230"/>
    </location>
</feature>
<evidence type="ECO:0000259" key="1">
    <source>
        <dbReference type="SMART" id="SM00460"/>
    </source>
</evidence>